<protein>
    <submittedName>
        <fullName evidence="1">Uncharacterized protein</fullName>
    </submittedName>
</protein>
<accession>A0A8S5LBE7</accession>
<evidence type="ECO:0000313" key="1">
    <source>
        <dbReference type="EMBL" id="DAD67249.1"/>
    </source>
</evidence>
<name>A0A8S5LBE7_9CAUD</name>
<proteinExistence type="predicted"/>
<dbReference type="EMBL" id="BK014672">
    <property type="protein sequence ID" value="DAD67249.1"/>
    <property type="molecule type" value="Genomic_DNA"/>
</dbReference>
<sequence>MLPGSARPPYPLHRTPERGTVRFGTMQSLHLHQAFMCRCLALP</sequence>
<reference evidence="1" key="1">
    <citation type="journal article" date="2021" name="Proc. Natl. Acad. Sci. U.S.A.">
        <title>A Catalog of Tens of Thousands of Viruses from Human Metagenomes Reveals Hidden Associations with Chronic Diseases.</title>
        <authorList>
            <person name="Tisza M.J."/>
            <person name="Buck C.B."/>
        </authorList>
    </citation>
    <scope>NUCLEOTIDE SEQUENCE</scope>
    <source>
        <strain evidence="1">CtXOZ1</strain>
    </source>
</reference>
<organism evidence="1">
    <name type="scientific">Siphoviridae sp. ctXOZ1</name>
    <dbReference type="NCBI Taxonomy" id="2823585"/>
    <lineage>
        <taxon>Viruses</taxon>
        <taxon>Duplodnaviria</taxon>
        <taxon>Heunggongvirae</taxon>
        <taxon>Uroviricota</taxon>
        <taxon>Caudoviricetes</taxon>
    </lineage>
</organism>